<evidence type="ECO:0000313" key="1">
    <source>
        <dbReference type="EMBL" id="GAA1540333.1"/>
    </source>
</evidence>
<keyword evidence="2" id="KW-1185">Reference proteome</keyword>
<gene>
    <name evidence="1" type="ORF">GCM10009741_48900</name>
</gene>
<sequence>MGYAARGGPVTRVEPAARITRAAWIKRAPPRAQAECVASVAAMTRVVPAAWITRTAYVVWVAWGLTAGYDAGW</sequence>
<protein>
    <submittedName>
        <fullName evidence="1">Uncharacterized protein</fullName>
    </submittedName>
</protein>
<proteinExistence type="predicted"/>
<dbReference type="EMBL" id="BAAANC010000002">
    <property type="protein sequence ID" value="GAA1540333.1"/>
    <property type="molecule type" value="Genomic_DNA"/>
</dbReference>
<name>A0ABN2BIJ7_9ACTN</name>
<reference evidence="1 2" key="1">
    <citation type="journal article" date="2019" name="Int. J. Syst. Evol. Microbiol.">
        <title>The Global Catalogue of Microorganisms (GCM) 10K type strain sequencing project: providing services to taxonomists for standard genome sequencing and annotation.</title>
        <authorList>
            <consortium name="The Broad Institute Genomics Platform"/>
            <consortium name="The Broad Institute Genome Sequencing Center for Infectious Disease"/>
            <person name="Wu L."/>
            <person name="Ma J."/>
        </authorList>
    </citation>
    <scope>NUCLEOTIDE SEQUENCE [LARGE SCALE GENOMIC DNA]</scope>
    <source>
        <strain evidence="1 2">JCM 14303</strain>
    </source>
</reference>
<accession>A0ABN2BIJ7</accession>
<dbReference type="Proteomes" id="UP001500363">
    <property type="component" value="Unassembled WGS sequence"/>
</dbReference>
<evidence type="ECO:0000313" key="2">
    <source>
        <dbReference type="Proteomes" id="UP001500363"/>
    </source>
</evidence>
<comment type="caution">
    <text evidence="1">The sequence shown here is derived from an EMBL/GenBank/DDBJ whole genome shotgun (WGS) entry which is preliminary data.</text>
</comment>
<organism evidence="1 2">
    <name type="scientific">Kribbella lupini</name>
    <dbReference type="NCBI Taxonomy" id="291602"/>
    <lineage>
        <taxon>Bacteria</taxon>
        <taxon>Bacillati</taxon>
        <taxon>Actinomycetota</taxon>
        <taxon>Actinomycetes</taxon>
        <taxon>Propionibacteriales</taxon>
        <taxon>Kribbellaceae</taxon>
        <taxon>Kribbella</taxon>
    </lineage>
</organism>